<dbReference type="PANTHER" id="PTHR30146:SF95">
    <property type="entry name" value="RIBOSE OPERON REPRESSOR"/>
    <property type="match status" value="1"/>
</dbReference>
<proteinExistence type="predicted"/>
<organism evidence="6 7">
    <name type="scientific">Ligilactobacillus salivarius</name>
    <dbReference type="NCBI Taxonomy" id="1624"/>
    <lineage>
        <taxon>Bacteria</taxon>
        <taxon>Bacillati</taxon>
        <taxon>Bacillota</taxon>
        <taxon>Bacilli</taxon>
        <taxon>Lactobacillales</taxon>
        <taxon>Lactobacillaceae</taxon>
        <taxon>Ligilactobacillus</taxon>
    </lineage>
</organism>
<dbReference type="SUPFAM" id="SSF53822">
    <property type="entry name" value="Periplasmic binding protein-like I"/>
    <property type="match status" value="1"/>
</dbReference>
<feature type="non-terminal residue" evidence="6">
    <location>
        <position position="1"/>
    </location>
</feature>
<evidence type="ECO:0000256" key="3">
    <source>
        <dbReference type="ARBA" id="ARBA00023125"/>
    </source>
</evidence>
<comment type="caution">
    <text evidence="6">The sequence shown here is derived from an EMBL/GenBank/DDBJ whole genome shotgun (WGS) entry which is preliminary data.</text>
</comment>
<dbReference type="GO" id="GO:0003677">
    <property type="term" value="F:DNA binding"/>
    <property type="evidence" value="ECO:0007669"/>
    <property type="project" value="UniProtKB-KW"/>
</dbReference>
<name>A0ABD6J7L9_9LACO</name>
<dbReference type="RefSeq" id="WP_161011214.1">
    <property type="nucleotide sequence ID" value="NZ_VSTR01000050.1"/>
</dbReference>
<protein>
    <submittedName>
        <fullName evidence="6">LacI family transcriptional regulator</fullName>
    </submittedName>
</protein>
<sequence>VQKGNPTDHRLSGYRDTIKKLGLTLHIHPVSFSETPMLKIMAIKQLLSEHKADGIVCTDDLTALLVIQAAQELGINIPEQLKITGFDGTKFIQQYHPELSTVVQPTKDIAALLVKLLERRIAHPDEDLKQKSYILPIRFIKSKTISDN</sequence>
<evidence type="ECO:0000256" key="2">
    <source>
        <dbReference type="ARBA" id="ARBA00023015"/>
    </source>
</evidence>
<dbReference type="Gene3D" id="3.40.50.2300">
    <property type="match status" value="1"/>
</dbReference>
<dbReference type="EMBL" id="VSTR01000050">
    <property type="protein sequence ID" value="MYY73966.1"/>
    <property type="molecule type" value="Genomic_DNA"/>
</dbReference>
<keyword evidence="4" id="KW-0804">Transcription</keyword>
<evidence type="ECO:0000313" key="6">
    <source>
        <dbReference type="EMBL" id="MYY73966.1"/>
    </source>
</evidence>
<dbReference type="AlphaFoldDB" id="A0ABD6J7L9"/>
<gene>
    <name evidence="6" type="ORF">FYL10_10170</name>
</gene>
<reference evidence="6 7" key="1">
    <citation type="journal article" date="2020" name="Food Funct.">
        <title>Screening of Lactobacillus salivarius strains from the feces of Chinese populations and the evaluation of their effects against intestinal inflammation in mice.</title>
        <authorList>
            <person name="Zhai Q."/>
            <person name="Shen X."/>
            <person name="Cen S."/>
            <person name="Zhang C."/>
            <person name="Tian F."/>
            <person name="Zhao J."/>
            <person name="Zhang H."/>
            <person name="Xue Y."/>
            <person name="Chen W."/>
        </authorList>
    </citation>
    <scope>NUCLEOTIDE SEQUENCE [LARGE SCALE GENOMIC DNA]</scope>
    <source>
        <strain evidence="6 7">FZJTZ9M6.scaf</strain>
    </source>
</reference>
<keyword evidence="2" id="KW-0805">Transcription regulation</keyword>
<evidence type="ECO:0000313" key="7">
    <source>
        <dbReference type="Proteomes" id="UP000470980"/>
    </source>
</evidence>
<keyword evidence="1" id="KW-0678">Repressor</keyword>
<dbReference type="Pfam" id="PF13377">
    <property type="entry name" value="Peripla_BP_3"/>
    <property type="match status" value="1"/>
</dbReference>
<dbReference type="InterPro" id="IPR028082">
    <property type="entry name" value="Peripla_BP_I"/>
</dbReference>
<feature type="domain" description="Transcriptional regulator LacI/GalR-like sensor" evidence="5">
    <location>
        <begin position="6"/>
        <end position="134"/>
    </location>
</feature>
<accession>A0ABD6J7L9</accession>
<dbReference type="InterPro" id="IPR046335">
    <property type="entry name" value="LacI/GalR-like_sensor"/>
</dbReference>
<evidence type="ECO:0000259" key="5">
    <source>
        <dbReference type="Pfam" id="PF13377"/>
    </source>
</evidence>
<dbReference type="GO" id="GO:0006355">
    <property type="term" value="P:regulation of DNA-templated transcription"/>
    <property type="evidence" value="ECO:0007669"/>
    <property type="project" value="UniProtKB-ARBA"/>
</dbReference>
<dbReference type="Proteomes" id="UP000470980">
    <property type="component" value="Unassembled WGS sequence"/>
</dbReference>
<evidence type="ECO:0000256" key="4">
    <source>
        <dbReference type="ARBA" id="ARBA00023163"/>
    </source>
</evidence>
<keyword evidence="3" id="KW-0238">DNA-binding</keyword>
<evidence type="ECO:0000256" key="1">
    <source>
        <dbReference type="ARBA" id="ARBA00022491"/>
    </source>
</evidence>
<dbReference type="PANTHER" id="PTHR30146">
    <property type="entry name" value="LACI-RELATED TRANSCRIPTIONAL REPRESSOR"/>
    <property type="match status" value="1"/>
</dbReference>